<comment type="caution">
    <text evidence="1">The sequence shown here is derived from an EMBL/GenBank/DDBJ whole genome shotgun (WGS) entry which is preliminary data.</text>
</comment>
<organism evidence="1 2">
    <name type="scientific">Psilocybe cubensis</name>
    <name type="common">Psychedelic mushroom</name>
    <name type="synonym">Stropharia cubensis</name>
    <dbReference type="NCBI Taxonomy" id="181762"/>
    <lineage>
        <taxon>Eukaryota</taxon>
        <taxon>Fungi</taxon>
        <taxon>Dikarya</taxon>
        <taxon>Basidiomycota</taxon>
        <taxon>Agaricomycotina</taxon>
        <taxon>Agaricomycetes</taxon>
        <taxon>Agaricomycetidae</taxon>
        <taxon>Agaricales</taxon>
        <taxon>Agaricineae</taxon>
        <taxon>Strophariaceae</taxon>
        <taxon>Psilocybe</taxon>
    </lineage>
</organism>
<evidence type="ECO:0000313" key="2">
    <source>
        <dbReference type="Proteomes" id="UP000664032"/>
    </source>
</evidence>
<gene>
    <name evidence="1" type="ORF">JR316_0006446</name>
</gene>
<accession>A0ACB8H345</accession>
<reference evidence="1" key="1">
    <citation type="submission" date="2021-10" db="EMBL/GenBank/DDBJ databases">
        <title>Psilocybe cubensis genome.</title>
        <authorList>
            <person name="Mckernan K.J."/>
            <person name="Crawford S."/>
            <person name="Trippe A."/>
            <person name="Kane L.T."/>
            <person name="Mclaughlin S."/>
        </authorList>
    </citation>
    <scope>NUCLEOTIDE SEQUENCE</scope>
    <source>
        <strain evidence="1">MGC-MH-2018</strain>
    </source>
</reference>
<proteinExistence type="predicted"/>
<evidence type="ECO:0000313" key="1">
    <source>
        <dbReference type="EMBL" id="KAH9481916.1"/>
    </source>
</evidence>
<dbReference type="Proteomes" id="UP000664032">
    <property type="component" value="Unassembled WGS sequence"/>
</dbReference>
<protein>
    <submittedName>
        <fullName evidence="1">Uncharacterized protein</fullName>
    </submittedName>
</protein>
<sequence>MDNGPAVSKLYSNTLMASLNSRMNFASEGVANEEAKLSRPLEFFNTVSQAYMGTSSFTIEGLETNERTNGSTGLRIE</sequence>
<keyword evidence="2" id="KW-1185">Reference proteome</keyword>
<name>A0ACB8H345_PSICU</name>
<dbReference type="EMBL" id="JAFIQS020000005">
    <property type="protein sequence ID" value="KAH9481916.1"/>
    <property type="molecule type" value="Genomic_DNA"/>
</dbReference>